<comment type="subcellular location">
    <subcellularLocation>
        <location evidence="1">Cell envelope</location>
    </subcellularLocation>
</comment>
<evidence type="ECO:0000256" key="4">
    <source>
        <dbReference type="SAM" id="Phobius"/>
    </source>
</evidence>
<dbReference type="InterPro" id="IPR050465">
    <property type="entry name" value="UPF0194_transport"/>
</dbReference>
<evidence type="ECO:0000313" key="7">
    <source>
        <dbReference type="EMBL" id="SFB06957.1"/>
    </source>
</evidence>
<dbReference type="Gene3D" id="2.40.30.170">
    <property type="match status" value="1"/>
</dbReference>
<dbReference type="InterPro" id="IPR058636">
    <property type="entry name" value="Beta-barrel_YknX"/>
</dbReference>
<dbReference type="Pfam" id="PF25881">
    <property type="entry name" value="HH_YBHG"/>
    <property type="match status" value="1"/>
</dbReference>
<keyword evidence="2 3" id="KW-0175">Coiled coil</keyword>
<accession>A0A1I0Y246</accession>
<dbReference type="PANTHER" id="PTHR32347">
    <property type="entry name" value="EFFLUX SYSTEM COMPONENT YKNX-RELATED"/>
    <property type="match status" value="1"/>
</dbReference>
<feature type="coiled-coil region" evidence="3">
    <location>
        <begin position="163"/>
        <end position="212"/>
    </location>
</feature>
<gene>
    <name evidence="7" type="ORF">SAMN05216587_10936</name>
</gene>
<evidence type="ECO:0000259" key="6">
    <source>
        <dbReference type="Pfam" id="PF25990"/>
    </source>
</evidence>
<dbReference type="GO" id="GO:0042597">
    <property type="term" value="C:periplasmic space"/>
    <property type="evidence" value="ECO:0007669"/>
    <property type="project" value="UniProtKB-SubCell"/>
</dbReference>
<proteinExistence type="predicted"/>
<dbReference type="PANTHER" id="PTHR32347:SF29">
    <property type="entry name" value="UPF0194 MEMBRANE PROTEIN YBHG"/>
    <property type="match status" value="1"/>
</dbReference>
<evidence type="ECO:0000259" key="5">
    <source>
        <dbReference type="Pfam" id="PF25881"/>
    </source>
</evidence>
<name>A0A1I0Y246_SELRU</name>
<dbReference type="AlphaFoldDB" id="A0A1I0Y246"/>
<dbReference type="InterPro" id="IPR059052">
    <property type="entry name" value="HH_YbhG-like"/>
</dbReference>
<keyword evidence="4" id="KW-0812">Transmembrane</keyword>
<feature type="transmembrane region" description="Helical" evidence="4">
    <location>
        <begin position="7"/>
        <end position="23"/>
    </location>
</feature>
<dbReference type="SUPFAM" id="SSF111369">
    <property type="entry name" value="HlyD-like secretion proteins"/>
    <property type="match status" value="1"/>
</dbReference>
<evidence type="ECO:0000256" key="1">
    <source>
        <dbReference type="ARBA" id="ARBA00004196"/>
    </source>
</evidence>
<protein>
    <submittedName>
        <fullName evidence="7">HlyD family secretion protein</fullName>
    </submittedName>
</protein>
<evidence type="ECO:0000313" key="8">
    <source>
        <dbReference type="Proteomes" id="UP000183843"/>
    </source>
</evidence>
<dbReference type="RefSeq" id="WP_074816289.1">
    <property type="nucleotide sequence ID" value="NZ_FOJX01000009.1"/>
</dbReference>
<feature type="domain" description="YbhG-like alpha-helical hairpin" evidence="5">
    <location>
        <begin position="79"/>
        <end position="204"/>
    </location>
</feature>
<keyword evidence="4" id="KW-0472">Membrane</keyword>
<organism evidence="7 8">
    <name type="scientific">Selenomonas ruminantium</name>
    <dbReference type="NCBI Taxonomy" id="971"/>
    <lineage>
        <taxon>Bacteria</taxon>
        <taxon>Bacillati</taxon>
        <taxon>Bacillota</taxon>
        <taxon>Negativicutes</taxon>
        <taxon>Selenomonadales</taxon>
        <taxon>Selenomonadaceae</taxon>
        <taxon>Selenomonas</taxon>
    </lineage>
</organism>
<dbReference type="EMBL" id="FOJX01000009">
    <property type="protein sequence ID" value="SFB06957.1"/>
    <property type="molecule type" value="Genomic_DNA"/>
</dbReference>
<evidence type="ECO:0000256" key="3">
    <source>
        <dbReference type="SAM" id="Coils"/>
    </source>
</evidence>
<dbReference type="Proteomes" id="UP000183843">
    <property type="component" value="Unassembled WGS sequence"/>
</dbReference>
<dbReference type="Gene3D" id="2.40.50.100">
    <property type="match status" value="2"/>
</dbReference>
<feature type="coiled-coil region" evidence="3">
    <location>
        <begin position="80"/>
        <end position="133"/>
    </location>
</feature>
<feature type="domain" description="YknX-like beta-barrel" evidence="6">
    <location>
        <begin position="250"/>
        <end position="324"/>
    </location>
</feature>
<keyword evidence="4" id="KW-1133">Transmembrane helix</keyword>
<sequence>MAKRKRIAALILMLIVLGGFIYYRHQESTAQEAAHELKLSGNVDVREVSIAFRGSDRINEILVNEGDRVSKGQVLARLDSQEAELLIAKVKAEIRVQENAVRLLREGNRAEIINQAENKLRAAEASAANAQGVRERKQQIFDSAGAISRQELDNAVYAAQAAKAEAEAARQAYAEAVAGARAEEIEQEEAKLEALQQELARQEYLLSQMELTSPADGVIRSRLLEAGDMASPSIPVFKLSLDDKKWVRVYVKETDLAHVYEGQPAEVKIDSLSDKKLKGQVGYISGTAEFTPKTVQTDELRTSLVYEVRVYVDDTENVLRLGMPATAFLHI</sequence>
<dbReference type="Pfam" id="PF25990">
    <property type="entry name" value="Beta-barrel_YknX"/>
    <property type="match status" value="1"/>
</dbReference>
<reference evidence="7 8" key="1">
    <citation type="submission" date="2016-10" db="EMBL/GenBank/DDBJ databases">
        <authorList>
            <person name="de Groot N.N."/>
        </authorList>
    </citation>
    <scope>NUCLEOTIDE SEQUENCE [LARGE SCALE GENOMIC DNA]</scope>
    <source>
        <strain evidence="7 8">L14</strain>
    </source>
</reference>
<evidence type="ECO:0000256" key="2">
    <source>
        <dbReference type="ARBA" id="ARBA00023054"/>
    </source>
</evidence>